<keyword evidence="2" id="KW-1185">Reference proteome</keyword>
<comment type="caution">
    <text evidence="1">The sequence shown here is derived from an EMBL/GenBank/DDBJ whole genome shotgun (WGS) entry which is preliminary data.</text>
</comment>
<dbReference type="EMBL" id="CM037153">
    <property type="protein sequence ID" value="KAH7858307.1"/>
    <property type="molecule type" value="Genomic_DNA"/>
</dbReference>
<sequence>MPFQNLVVFSDVKSGDGIEASVTLKVEDLAKFEVDDDFLAFVVVRGQYLEGAGDLWSMAVVVVVLPVTDWDNL</sequence>
<evidence type="ECO:0000313" key="2">
    <source>
        <dbReference type="Proteomes" id="UP000828048"/>
    </source>
</evidence>
<name>A0ACB7YYH2_9ERIC</name>
<gene>
    <name evidence="1" type="ORF">Vadar_022204</name>
</gene>
<evidence type="ECO:0000313" key="1">
    <source>
        <dbReference type="EMBL" id="KAH7858307.1"/>
    </source>
</evidence>
<proteinExistence type="predicted"/>
<reference evidence="1 2" key="1">
    <citation type="journal article" date="2021" name="Hortic Res">
        <title>High-quality reference genome and annotation aids understanding of berry development for evergreen blueberry (Vaccinium darrowii).</title>
        <authorList>
            <person name="Yu J."/>
            <person name="Hulse-Kemp A.M."/>
            <person name="Babiker E."/>
            <person name="Staton M."/>
        </authorList>
    </citation>
    <scope>NUCLEOTIDE SEQUENCE [LARGE SCALE GENOMIC DNA]</scope>
    <source>
        <strain evidence="2">cv. NJ 8807/NJ 8810</strain>
        <tissue evidence="1">Young leaf</tissue>
    </source>
</reference>
<protein>
    <submittedName>
        <fullName evidence="1">Uncharacterized protein</fullName>
    </submittedName>
</protein>
<accession>A0ACB7YYH2</accession>
<organism evidence="1 2">
    <name type="scientific">Vaccinium darrowii</name>
    <dbReference type="NCBI Taxonomy" id="229202"/>
    <lineage>
        <taxon>Eukaryota</taxon>
        <taxon>Viridiplantae</taxon>
        <taxon>Streptophyta</taxon>
        <taxon>Embryophyta</taxon>
        <taxon>Tracheophyta</taxon>
        <taxon>Spermatophyta</taxon>
        <taxon>Magnoliopsida</taxon>
        <taxon>eudicotyledons</taxon>
        <taxon>Gunneridae</taxon>
        <taxon>Pentapetalae</taxon>
        <taxon>asterids</taxon>
        <taxon>Ericales</taxon>
        <taxon>Ericaceae</taxon>
        <taxon>Vaccinioideae</taxon>
        <taxon>Vaccinieae</taxon>
        <taxon>Vaccinium</taxon>
    </lineage>
</organism>
<dbReference type="Proteomes" id="UP000828048">
    <property type="component" value="Chromosome 3"/>
</dbReference>